<feature type="domain" description="Jacalin-type lectin" evidence="4">
    <location>
        <begin position="1"/>
        <end position="126"/>
    </location>
</feature>
<protein>
    <submittedName>
        <fullName evidence="5">Jacalin-related lectin 33</fullName>
    </submittedName>
</protein>
<dbReference type="PANTHER" id="PTHR47293">
    <property type="entry name" value="JACALIN-RELATED LECTIN 3"/>
    <property type="match status" value="1"/>
</dbReference>
<comment type="similarity">
    <text evidence="1">Belongs to the jacalin lectin family.</text>
</comment>
<dbReference type="PROSITE" id="PS51752">
    <property type="entry name" value="JACALIN_LECTIN"/>
    <property type="match status" value="1"/>
</dbReference>
<dbReference type="Pfam" id="PF01419">
    <property type="entry name" value="Jacalin"/>
    <property type="match status" value="1"/>
</dbReference>
<dbReference type="Proteomes" id="UP001558713">
    <property type="component" value="Unassembled WGS sequence"/>
</dbReference>
<keyword evidence="6" id="KW-1185">Reference proteome</keyword>
<gene>
    <name evidence="5" type="ORF">V5N11_012877</name>
</gene>
<dbReference type="InterPro" id="IPR036404">
    <property type="entry name" value="Jacalin-like_lectin_dom_sf"/>
</dbReference>
<dbReference type="SMART" id="SM00915">
    <property type="entry name" value="Jacalin"/>
    <property type="match status" value="1"/>
</dbReference>
<comment type="caution">
    <text evidence="5">The sequence shown here is derived from an EMBL/GenBank/DDBJ whole genome shotgun (WGS) entry which is preliminary data.</text>
</comment>
<dbReference type="PANTHER" id="PTHR47293:SF66">
    <property type="entry name" value="JACALIN-RELATED LECTIN 11-RELATED"/>
    <property type="match status" value="1"/>
</dbReference>
<keyword evidence="2" id="KW-0430">Lectin</keyword>
<name>A0ABD1BSK2_CARAN</name>
<dbReference type="AlphaFoldDB" id="A0ABD1BSK2"/>
<proteinExistence type="inferred from homology"/>
<dbReference type="SUPFAM" id="SSF51101">
    <property type="entry name" value="Mannose-binding lectins"/>
    <property type="match status" value="1"/>
</dbReference>
<dbReference type="EMBL" id="JBANAX010000160">
    <property type="protein sequence ID" value="KAL1220150.1"/>
    <property type="molecule type" value="Genomic_DNA"/>
</dbReference>
<reference evidence="5 6" key="1">
    <citation type="submission" date="2024-04" db="EMBL/GenBank/DDBJ databases">
        <title>Genome assembly C_amara_ONT_v2.</title>
        <authorList>
            <person name="Yant L."/>
            <person name="Moore C."/>
            <person name="Slenker M."/>
        </authorList>
    </citation>
    <scope>NUCLEOTIDE SEQUENCE [LARGE SCALE GENOMIC DNA]</scope>
    <source>
        <tissue evidence="5">Leaf</tissue>
    </source>
</reference>
<sequence>MVMASWEDVTAWNRGGSCALFLNLPNDVFLRSKLISRVFFLVSWQFVLDFRNEYIVSVEECYDKVFGIEADHVVTMLRFKTNKRISTPFELDAGTTFVLEMKDYKIVGFHGKAGDFVHQFCVHVSPLSKS</sequence>
<evidence type="ECO:0000256" key="1">
    <source>
        <dbReference type="ARBA" id="ARBA00006568"/>
    </source>
</evidence>
<evidence type="ECO:0000313" key="5">
    <source>
        <dbReference type="EMBL" id="KAL1220150.1"/>
    </source>
</evidence>
<dbReference type="CDD" id="cd09612">
    <property type="entry name" value="Jacalin"/>
    <property type="match status" value="1"/>
</dbReference>
<dbReference type="Gene3D" id="2.100.10.30">
    <property type="entry name" value="Jacalin-like lectin domain"/>
    <property type="match status" value="1"/>
</dbReference>
<accession>A0ABD1BSK2</accession>
<dbReference type="InterPro" id="IPR001229">
    <property type="entry name" value="Jacalin-like_lectin_dom"/>
</dbReference>
<evidence type="ECO:0000313" key="6">
    <source>
        <dbReference type="Proteomes" id="UP001558713"/>
    </source>
</evidence>
<dbReference type="GO" id="GO:0030246">
    <property type="term" value="F:carbohydrate binding"/>
    <property type="evidence" value="ECO:0007669"/>
    <property type="project" value="UniProtKB-KW"/>
</dbReference>
<dbReference type="InterPro" id="IPR033734">
    <property type="entry name" value="Jacalin-like_lectin_dom_plant"/>
</dbReference>
<evidence type="ECO:0000256" key="3">
    <source>
        <dbReference type="ARBA" id="ARBA00022737"/>
    </source>
</evidence>
<evidence type="ECO:0000256" key="2">
    <source>
        <dbReference type="ARBA" id="ARBA00022734"/>
    </source>
</evidence>
<organism evidence="5 6">
    <name type="scientific">Cardamine amara subsp. amara</name>
    <dbReference type="NCBI Taxonomy" id="228776"/>
    <lineage>
        <taxon>Eukaryota</taxon>
        <taxon>Viridiplantae</taxon>
        <taxon>Streptophyta</taxon>
        <taxon>Embryophyta</taxon>
        <taxon>Tracheophyta</taxon>
        <taxon>Spermatophyta</taxon>
        <taxon>Magnoliopsida</taxon>
        <taxon>eudicotyledons</taxon>
        <taxon>Gunneridae</taxon>
        <taxon>Pentapetalae</taxon>
        <taxon>rosids</taxon>
        <taxon>malvids</taxon>
        <taxon>Brassicales</taxon>
        <taxon>Brassicaceae</taxon>
        <taxon>Cardamineae</taxon>
        <taxon>Cardamine</taxon>
    </lineage>
</organism>
<evidence type="ECO:0000259" key="4">
    <source>
        <dbReference type="PROSITE" id="PS51752"/>
    </source>
</evidence>
<keyword evidence="3" id="KW-0677">Repeat</keyword>